<protein>
    <submittedName>
        <fullName evidence="2">Ribonuclease D</fullName>
        <ecNumber evidence="2">3.1.13.5</ecNumber>
    </submittedName>
</protein>
<dbReference type="PATRIC" id="fig|178901.16.peg.3499"/>
<keyword evidence="1" id="KW-0175">Coiled coil</keyword>
<comment type="caution">
    <text evidence="2">The sequence shown here is derived from an EMBL/GenBank/DDBJ whole genome shotgun (WGS) entry which is preliminary data.</text>
</comment>
<feature type="coiled-coil region" evidence="1">
    <location>
        <begin position="93"/>
        <end position="155"/>
    </location>
</feature>
<evidence type="ECO:0000256" key="1">
    <source>
        <dbReference type="SAM" id="Coils"/>
    </source>
</evidence>
<sequence length="171" mass="20141">MAEPDRLRRKQVAILARLQAYRDEQANRRLTVARRHVADAEQAIQDAEQACERERLEQTQARSHRWRNAVGKELEYDAIWALRAEDENGFSVIEQHDQHREKAKQAAAEARDAVKNAEQEARTVHTALARRNALQQTVEQECRHYEQTYEELRRDQQSQMVFAHCMRRSPI</sequence>
<reference evidence="2 3" key="1">
    <citation type="submission" date="2016-03" db="EMBL/GenBank/DDBJ databases">
        <title>Draft genome sequence of Acetobacter malorum CECT 7742, a strain isolated from strawberry vinegar.</title>
        <authorList>
            <person name="Sainz F."/>
            <person name="Mas A."/>
            <person name="Torija M.J."/>
        </authorList>
    </citation>
    <scope>NUCLEOTIDE SEQUENCE [LARGE SCALE GENOMIC DNA]</scope>
    <source>
        <strain evidence="2 3">CECT 7742</strain>
    </source>
</reference>
<keyword evidence="2" id="KW-0378">Hydrolase</keyword>
<evidence type="ECO:0000313" key="2">
    <source>
        <dbReference type="EMBL" id="OAG75550.1"/>
    </source>
</evidence>
<organism evidence="2 3">
    <name type="scientific">Acetobacter malorum</name>
    <dbReference type="NCBI Taxonomy" id="178901"/>
    <lineage>
        <taxon>Bacteria</taxon>
        <taxon>Pseudomonadati</taxon>
        <taxon>Pseudomonadota</taxon>
        <taxon>Alphaproteobacteria</taxon>
        <taxon>Acetobacterales</taxon>
        <taxon>Acetobacteraceae</taxon>
        <taxon>Acetobacter</taxon>
    </lineage>
</organism>
<proteinExistence type="predicted"/>
<name>A0A177G5D3_9PROT</name>
<dbReference type="AlphaFoldDB" id="A0A177G5D3"/>
<accession>A0A177G5D3</accession>
<evidence type="ECO:0000313" key="3">
    <source>
        <dbReference type="Proteomes" id="UP000077349"/>
    </source>
</evidence>
<dbReference type="GO" id="GO:0033890">
    <property type="term" value="F:ribonuclease D activity"/>
    <property type="evidence" value="ECO:0007669"/>
    <property type="project" value="UniProtKB-EC"/>
</dbReference>
<feature type="coiled-coil region" evidence="1">
    <location>
        <begin position="30"/>
        <end position="57"/>
    </location>
</feature>
<dbReference type="EC" id="3.1.13.5" evidence="2"/>
<dbReference type="Proteomes" id="UP000077349">
    <property type="component" value="Unassembled WGS sequence"/>
</dbReference>
<dbReference type="EMBL" id="LVHD01000038">
    <property type="protein sequence ID" value="OAG75550.1"/>
    <property type="molecule type" value="Genomic_DNA"/>
</dbReference>
<gene>
    <name evidence="2" type="primary">rnd</name>
    <name evidence="2" type="ORF">Amal_03279</name>
</gene>